<dbReference type="EMBL" id="BK032833">
    <property type="protein sequence ID" value="DAF63214.1"/>
    <property type="molecule type" value="Genomic_DNA"/>
</dbReference>
<accession>A0A8S5TIV4</accession>
<protein>
    <submittedName>
        <fullName evidence="1">Uncharacterized protein</fullName>
    </submittedName>
</protein>
<organism evidence="1">
    <name type="scientific">Siphoviridae sp. ct7yc1</name>
    <dbReference type="NCBI Taxonomy" id="2827788"/>
    <lineage>
        <taxon>Viruses</taxon>
        <taxon>Duplodnaviria</taxon>
        <taxon>Heunggongvirae</taxon>
        <taxon>Uroviricota</taxon>
        <taxon>Caudoviricetes</taxon>
    </lineage>
</organism>
<name>A0A8S5TIV4_9CAUD</name>
<proteinExistence type="predicted"/>
<reference evidence="1" key="1">
    <citation type="journal article" date="2021" name="Proc. Natl. Acad. Sci. U.S.A.">
        <title>A Catalog of Tens of Thousands of Viruses from Human Metagenomes Reveals Hidden Associations with Chronic Diseases.</title>
        <authorList>
            <person name="Tisza M.J."/>
            <person name="Buck C.B."/>
        </authorList>
    </citation>
    <scope>NUCLEOTIDE SEQUENCE</scope>
    <source>
        <strain evidence="1">Ct7yc1</strain>
    </source>
</reference>
<sequence>MLFLKEIFAMNELRFFHSYIITVNFLSVYMQ</sequence>
<evidence type="ECO:0000313" key="1">
    <source>
        <dbReference type="EMBL" id="DAF63214.1"/>
    </source>
</evidence>